<dbReference type="Pfam" id="PF01408">
    <property type="entry name" value="GFO_IDH_MocA"/>
    <property type="match status" value="1"/>
</dbReference>
<dbReference type="EC" id="1.1.1.179" evidence="3"/>
<dbReference type="GO" id="GO:0000166">
    <property type="term" value="F:nucleotide binding"/>
    <property type="evidence" value="ECO:0007669"/>
    <property type="project" value="InterPro"/>
</dbReference>
<dbReference type="GO" id="GO:0047837">
    <property type="term" value="F:D-xylose 1-dehydrogenase (NADP+) activity"/>
    <property type="evidence" value="ECO:0007669"/>
    <property type="project" value="UniProtKB-EC"/>
</dbReference>
<organism evidence="8 9">
    <name type="scientific">Phialocephala subalpina</name>
    <dbReference type="NCBI Taxonomy" id="576137"/>
    <lineage>
        <taxon>Eukaryota</taxon>
        <taxon>Fungi</taxon>
        <taxon>Dikarya</taxon>
        <taxon>Ascomycota</taxon>
        <taxon>Pezizomycotina</taxon>
        <taxon>Leotiomycetes</taxon>
        <taxon>Helotiales</taxon>
        <taxon>Mollisiaceae</taxon>
        <taxon>Phialocephala</taxon>
        <taxon>Phialocephala fortinii species complex</taxon>
    </lineage>
</organism>
<dbReference type="EMBL" id="FJOG01000002">
    <property type="protein sequence ID" value="CZR52210.1"/>
    <property type="molecule type" value="Genomic_DNA"/>
</dbReference>
<evidence type="ECO:0000256" key="3">
    <source>
        <dbReference type="ARBA" id="ARBA00038984"/>
    </source>
</evidence>
<reference evidence="8 9" key="1">
    <citation type="submission" date="2016-03" db="EMBL/GenBank/DDBJ databases">
        <authorList>
            <person name="Ploux O."/>
        </authorList>
    </citation>
    <scope>NUCLEOTIDE SEQUENCE [LARGE SCALE GENOMIC DNA]</scope>
    <source>
        <strain evidence="8 9">UAMH 11012</strain>
    </source>
</reference>
<evidence type="ECO:0000256" key="1">
    <source>
        <dbReference type="ARBA" id="ARBA00010928"/>
    </source>
</evidence>
<dbReference type="SUPFAM" id="SSF55347">
    <property type="entry name" value="Glyceraldehyde-3-phosphate dehydrogenase-like, C-terminal domain"/>
    <property type="match status" value="1"/>
</dbReference>
<dbReference type="InterPro" id="IPR050984">
    <property type="entry name" value="Gfo/Idh/MocA_domain"/>
</dbReference>
<name>A0A1L7WHG3_9HELO</name>
<sequence length="410" mass="45883">MELLRRNFNILFPTEVPKVEGAVRIGLLGASKIAPTSVIKPAKSNPEVVIAAVAARDGERAKTYAKRWGIGRAFEGYQELTDDPDIDAIYISLPNGLHYEWALKSLRAGKHVLLEKPSTSNATEAASLFGNELFQQPKAPVLLEAFHVRFHPAWQMLLSLLDPKNISSAHSSFHLPRGILASDDIRFMYDLSGGALMDLGTYSILSLRQIFGTEPDECLEATPRMMPKGYDQKCDHAMKAKWRFPNGGIGTIECDLSARTAWGLPTGSLPMCKVVHKEVKIEDADLAEGQEHVLSKTVTIWNPMGPSIWHRIDIVEQHTIRTSKDKTIRTWTHKKHKKAYTWNKESGRPTSGEECKSTFSHQLEQFVNRVKGREGSDCWMSAEDSIKQMEMVDSAYVKAGLPLRPTSSYH</sequence>
<dbReference type="InterPro" id="IPR000683">
    <property type="entry name" value="Gfo/Idh/MocA-like_OxRdtase_N"/>
</dbReference>
<gene>
    <name evidence="8" type="ORF">PAC_02087</name>
</gene>
<evidence type="ECO:0000259" key="7">
    <source>
        <dbReference type="Pfam" id="PF22725"/>
    </source>
</evidence>
<dbReference type="Proteomes" id="UP000184330">
    <property type="component" value="Unassembled WGS sequence"/>
</dbReference>
<keyword evidence="9" id="KW-1185">Reference proteome</keyword>
<dbReference type="OrthoDB" id="6417021at2759"/>
<protein>
    <recommendedName>
        <fullName evidence="3">D-xylose 1-dehydrogenase (NADP(+), D-xylono-1,5-lactone-forming)</fullName>
        <ecNumber evidence="3">1.1.1.179</ecNumber>
    </recommendedName>
    <alternativeName>
        <fullName evidence="4">D-xylose-NADP dehydrogenase</fullName>
    </alternativeName>
</protein>
<comment type="similarity">
    <text evidence="1">Belongs to the Gfo/Idh/MocA family.</text>
</comment>
<accession>A0A1L7WHG3</accession>
<evidence type="ECO:0000256" key="4">
    <source>
        <dbReference type="ARBA" id="ARBA00042988"/>
    </source>
</evidence>
<comment type="catalytic activity">
    <reaction evidence="5">
        <text>D-xylose + NADP(+) = D-xylono-1,5-lactone + NADPH + H(+)</text>
        <dbReference type="Rhea" id="RHEA:22000"/>
        <dbReference type="ChEBI" id="CHEBI:15378"/>
        <dbReference type="ChEBI" id="CHEBI:15867"/>
        <dbReference type="ChEBI" id="CHEBI:53455"/>
        <dbReference type="ChEBI" id="CHEBI:57783"/>
        <dbReference type="ChEBI" id="CHEBI:58349"/>
        <dbReference type="EC" id="1.1.1.179"/>
    </reaction>
</comment>
<evidence type="ECO:0000256" key="5">
    <source>
        <dbReference type="ARBA" id="ARBA00049233"/>
    </source>
</evidence>
<evidence type="ECO:0000259" key="6">
    <source>
        <dbReference type="Pfam" id="PF01408"/>
    </source>
</evidence>
<dbReference type="AlphaFoldDB" id="A0A1L7WHG3"/>
<dbReference type="InterPro" id="IPR036291">
    <property type="entry name" value="NAD(P)-bd_dom_sf"/>
</dbReference>
<dbReference type="Gene3D" id="3.30.360.10">
    <property type="entry name" value="Dihydrodipicolinate Reductase, domain 2"/>
    <property type="match status" value="1"/>
</dbReference>
<dbReference type="PANTHER" id="PTHR22604:SF105">
    <property type="entry name" value="TRANS-1,2-DIHYDROBENZENE-1,2-DIOL DEHYDROGENASE"/>
    <property type="match status" value="1"/>
</dbReference>
<evidence type="ECO:0000313" key="9">
    <source>
        <dbReference type="Proteomes" id="UP000184330"/>
    </source>
</evidence>
<evidence type="ECO:0000313" key="8">
    <source>
        <dbReference type="EMBL" id="CZR52210.1"/>
    </source>
</evidence>
<evidence type="ECO:0000256" key="2">
    <source>
        <dbReference type="ARBA" id="ARBA00023002"/>
    </source>
</evidence>
<keyword evidence="2" id="KW-0560">Oxidoreductase</keyword>
<dbReference type="Pfam" id="PF22725">
    <property type="entry name" value="GFO_IDH_MocA_C3"/>
    <property type="match status" value="1"/>
</dbReference>
<feature type="domain" description="Gfo/Idh/MocA-like oxidoreductase N-terminal" evidence="6">
    <location>
        <begin position="23"/>
        <end position="128"/>
    </location>
</feature>
<dbReference type="Gene3D" id="3.40.50.720">
    <property type="entry name" value="NAD(P)-binding Rossmann-like Domain"/>
    <property type="match status" value="1"/>
</dbReference>
<proteinExistence type="inferred from homology"/>
<dbReference type="PANTHER" id="PTHR22604">
    <property type="entry name" value="OXIDOREDUCTASES"/>
    <property type="match status" value="1"/>
</dbReference>
<dbReference type="SUPFAM" id="SSF51735">
    <property type="entry name" value="NAD(P)-binding Rossmann-fold domains"/>
    <property type="match status" value="1"/>
</dbReference>
<feature type="domain" description="GFO/IDH/MocA-like oxidoreductase" evidence="7">
    <location>
        <begin position="167"/>
        <end position="260"/>
    </location>
</feature>
<dbReference type="InterPro" id="IPR055170">
    <property type="entry name" value="GFO_IDH_MocA-like_dom"/>
</dbReference>
<dbReference type="STRING" id="576137.A0A1L7WHG3"/>